<dbReference type="HOGENOM" id="CLU_2278796_0_0_1"/>
<name>H6QQM2_PUCGT</name>
<dbReference type="Proteomes" id="UP000008783">
    <property type="component" value="Unassembled WGS sequence"/>
</dbReference>
<proteinExistence type="predicted"/>
<evidence type="ECO:0000313" key="2">
    <source>
        <dbReference type="EMBL" id="EHS62740.1"/>
    </source>
</evidence>
<accession>H6QQM2</accession>
<dbReference type="Pfam" id="PF14303">
    <property type="entry name" value="NAM-associated"/>
    <property type="match status" value="1"/>
</dbReference>
<reference evidence="3" key="1">
    <citation type="journal article" date="2011" name="Proc. Natl. Acad. Sci. U.S.A.">
        <title>Obligate biotrophy features unraveled by the genomic analysis of rust fungi.</title>
        <authorList>
            <person name="Duplessis S."/>
            <person name="Cuomo C.A."/>
            <person name="Lin Y.-C."/>
            <person name="Aerts A."/>
            <person name="Tisserant E."/>
            <person name="Veneault-Fourrey C."/>
            <person name="Joly D.L."/>
            <person name="Hacquard S."/>
            <person name="Amselem J."/>
            <person name="Cantarel B.L."/>
            <person name="Chiu R."/>
            <person name="Coutinho P.M."/>
            <person name="Feau N."/>
            <person name="Field M."/>
            <person name="Frey P."/>
            <person name="Gelhaye E."/>
            <person name="Goldberg J."/>
            <person name="Grabherr M.G."/>
            <person name="Kodira C.D."/>
            <person name="Kohler A."/>
            <person name="Kuees U."/>
            <person name="Lindquist E.A."/>
            <person name="Lucas S.M."/>
            <person name="Mago R."/>
            <person name="Mauceli E."/>
            <person name="Morin E."/>
            <person name="Murat C."/>
            <person name="Pangilinan J.L."/>
            <person name="Park R."/>
            <person name="Pearson M."/>
            <person name="Quesneville H."/>
            <person name="Rouhier N."/>
            <person name="Sakthikumar S."/>
            <person name="Salamov A.A."/>
            <person name="Schmutz J."/>
            <person name="Selles B."/>
            <person name="Shapiro H."/>
            <person name="Tanguay P."/>
            <person name="Tuskan G.A."/>
            <person name="Henrissat B."/>
            <person name="Van de Peer Y."/>
            <person name="Rouze P."/>
            <person name="Ellis J.G."/>
            <person name="Dodds P.N."/>
            <person name="Schein J.E."/>
            <person name="Zhong S."/>
            <person name="Hamelin R.C."/>
            <person name="Grigoriev I.V."/>
            <person name="Szabo L.J."/>
            <person name="Martin F."/>
        </authorList>
    </citation>
    <scope>NUCLEOTIDE SEQUENCE [LARGE SCALE GENOMIC DNA]</scope>
    <source>
        <strain evidence="3">CRL 75-36-700-3 / race SCCL</strain>
    </source>
</reference>
<feature type="domain" description="No apical meristem-associated C-terminal" evidence="1">
    <location>
        <begin position="1"/>
        <end position="57"/>
    </location>
</feature>
<dbReference type="AlphaFoldDB" id="H6QQM2"/>
<dbReference type="RefSeq" id="XP_003890157.1">
    <property type="nucleotide sequence ID" value="XM_003890108.1"/>
</dbReference>
<gene>
    <name evidence="2" type="ORF">PGTG_21206</name>
</gene>
<dbReference type="EMBL" id="DS178273">
    <property type="protein sequence ID" value="EHS62740.1"/>
    <property type="molecule type" value="Genomic_DNA"/>
</dbReference>
<dbReference type="InParanoid" id="H6QQM2"/>
<sequence>MATAQAEIANQSKQQNNIYLIQTGTMQTMANLAIMNKDLSGLDKITQEFYTLQQKQIMLKVREQSQAARAKAAASNTQSFPIKQVVVLKLGQPLALLKLNQL</sequence>
<protein>
    <recommendedName>
        <fullName evidence="1">No apical meristem-associated C-terminal domain-containing protein</fullName>
    </recommendedName>
</protein>
<dbReference type="InterPro" id="IPR029466">
    <property type="entry name" value="NAM-associated_C"/>
</dbReference>
<keyword evidence="3" id="KW-1185">Reference proteome</keyword>
<evidence type="ECO:0000259" key="1">
    <source>
        <dbReference type="Pfam" id="PF14303"/>
    </source>
</evidence>
<dbReference type="KEGG" id="pgr:PGTG_21206"/>
<evidence type="ECO:0000313" key="3">
    <source>
        <dbReference type="Proteomes" id="UP000008783"/>
    </source>
</evidence>
<dbReference type="VEuPathDB" id="FungiDB:PGTG_21206"/>
<dbReference type="GeneID" id="13541398"/>
<organism evidence="2 3">
    <name type="scientific">Puccinia graminis f. sp. tritici (strain CRL 75-36-700-3 / race SCCL)</name>
    <name type="common">Black stem rust fungus</name>
    <dbReference type="NCBI Taxonomy" id="418459"/>
    <lineage>
        <taxon>Eukaryota</taxon>
        <taxon>Fungi</taxon>
        <taxon>Dikarya</taxon>
        <taxon>Basidiomycota</taxon>
        <taxon>Pucciniomycotina</taxon>
        <taxon>Pucciniomycetes</taxon>
        <taxon>Pucciniales</taxon>
        <taxon>Pucciniaceae</taxon>
        <taxon>Puccinia</taxon>
    </lineage>
</organism>
<dbReference type="OrthoDB" id="10521719at2759"/>